<dbReference type="PROSITE" id="PS51168">
    <property type="entry name" value="CHORISMATE_MUT_2"/>
    <property type="match status" value="1"/>
</dbReference>
<organism evidence="3 4">
    <name type="scientific">Streptomyces viridosporus (strain ATCC 14672 / DSM 40746 / JCM 4963 / KCTC 9882 / NRRL B-12104 / FH 1290)</name>
    <name type="common">Streptomyces ghanaensis</name>
    <dbReference type="NCBI Taxonomy" id="566461"/>
    <lineage>
        <taxon>Bacteria</taxon>
        <taxon>Bacillati</taxon>
        <taxon>Actinomycetota</taxon>
        <taxon>Actinomycetes</taxon>
        <taxon>Kitasatosporales</taxon>
        <taxon>Streptomycetaceae</taxon>
        <taxon>Streptomyces</taxon>
    </lineage>
</organism>
<dbReference type="InterPro" id="IPR036979">
    <property type="entry name" value="CM_dom_sf"/>
</dbReference>
<dbReference type="Pfam" id="PF01817">
    <property type="entry name" value="CM_2"/>
    <property type="match status" value="1"/>
</dbReference>
<evidence type="ECO:0000259" key="2">
    <source>
        <dbReference type="PROSITE" id="PS51168"/>
    </source>
</evidence>
<evidence type="ECO:0000313" key="3">
    <source>
        <dbReference type="EMBL" id="EFE64808.2"/>
    </source>
</evidence>
<dbReference type="Proteomes" id="UP000003824">
    <property type="component" value="Unassembled WGS sequence"/>
</dbReference>
<protein>
    <submittedName>
        <fullName evidence="3">Predicted protein</fullName>
    </submittedName>
</protein>
<dbReference type="Gene3D" id="1.20.59.10">
    <property type="entry name" value="Chorismate mutase"/>
    <property type="match status" value="1"/>
</dbReference>
<dbReference type="EMBL" id="DS999641">
    <property type="protein sequence ID" value="EFE64808.2"/>
    <property type="molecule type" value="Genomic_DNA"/>
</dbReference>
<dbReference type="eggNOG" id="COG1605">
    <property type="taxonomic scope" value="Bacteria"/>
</dbReference>
<dbReference type="AlphaFoldDB" id="D5ZST7"/>
<reference evidence="4" key="1">
    <citation type="submission" date="2008-12" db="EMBL/GenBank/DDBJ databases">
        <title>Annotation of Streptomyces ghanaensis ATCC 14672.</title>
        <authorList>
            <consortium name="The Broad Institute Genome Sequencing Platform"/>
            <consortium name="Broad Institute Microbial Sequencing Center"/>
            <person name="Fischbach M."/>
            <person name="Ward D."/>
            <person name="Young S."/>
            <person name="Kodira C.D."/>
            <person name="Zeng Q."/>
            <person name="Koehrsen M."/>
            <person name="Godfrey P."/>
            <person name="Alvarado L."/>
            <person name="Berlin A.M."/>
            <person name="Borenstein D."/>
            <person name="Chen Z."/>
            <person name="Engels R."/>
            <person name="Freedman E."/>
            <person name="Gellesch M."/>
            <person name="Goldberg J."/>
            <person name="Griggs A."/>
            <person name="Gujja S."/>
            <person name="Heiman D.I."/>
            <person name="Hepburn T.A."/>
            <person name="Howarth C."/>
            <person name="Jen D."/>
            <person name="Larson L."/>
            <person name="Lewis B."/>
            <person name="Mehta T."/>
            <person name="Park D."/>
            <person name="Pearson M."/>
            <person name="Roberts A."/>
            <person name="Saif S."/>
            <person name="Shea T.D."/>
            <person name="Shenoy N."/>
            <person name="Sisk P."/>
            <person name="Stolte C."/>
            <person name="Sykes S.N."/>
            <person name="Walk T."/>
            <person name="White J."/>
            <person name="Yandava C."/>
            <person name="Straight P."/>
            <person name="Clardy J."/>
            <person name="Hung D."/>
            <person name="Kolter R."/>
            <person name="Mekalanos J."/>
            <person name="Walker S."/>
            <person name="Walsh C.T."/>
            <person name="Wieland B.L.C."/>
            <person name="Ilzarbe M."/>
            <person name="Galagan J."/>
            <person name="Nusbaum C."/>
            <person name="Birren B."/>
        </authorList>
    </citation>
    <scope>NUCLEOTIDE SEQUENCE [LARGE SCALE GENOMIC DNA]</scope>
    <source>
        <strain evidence="4">ATCC 14672 / DSM 40746 / JCM 4963 / KCTC 9882 / NRRL B-12104 / FH 1290</strain>
    </source>
</reference>
<feature type="compositionally biased region" description="Basic and acidic residues" evidence="1">
    <location>
        <begin position="80"/>
        <end position="91"/>
    </location>
</feature>
<sequence>MPRRPAARRRRPPRPGRRDRPRSAARLPVPVRPPAQRHPGGSGGPVLPCRLMTTPNDVLGEPPMTSGETDTTRTVPAARTRRDTGRPSPAEERQAVLSELRAELDAVDAIVLNALLIRYQCTRRIGQAKESHGIPVMQTGRVRLVLERATAFGLEHGMNPLALQDVFVTLIEDACRAEEGAVPPIETAWDRIAELTERVKSGAHTTH</sequence>
<proteinExistence type="predicted"/>
<evidence type="ECO:0000313" key="4">
    <source>
        <dbReference type="Proteomes" id="UP000003824"/>
    </source>
</evidence>
<feature type="domain" description="Chorismate mutase" evidence="2">
    <location>
        <begin position="91"/>
        <end position="182"/>
    </location>
</feature>
<dbReference type="InterPro" id="IPR036263">
    <property type="entry name" value="Chorismate_II_sf"/>
</dbReference>
<dbReference type="GO" id="GO:0046417">
    <property type="term" value="P:chorismate metabolic process"/>
    <property type="evidence" value="ECO:0007669"/>
    <property type="project" value="InterPro"/>
</dbReference>
<dbReference type="SUPFAM" id="SSF48600">
    <property type="entry name" value="Chorismate mutase II"/>
    <property type="match status" value="1"/>
</dbReference>
<name>D5ZST7_STRV1</name>
<dbReference type="SMART" id="SM00830">
    <property type="entry name" value="CM_2"/>
    <property type="match status" value="1"/>
</dbReference>
<feature type="compositionally biased region" description="Basic residues" evidence="1">
    <location>
        <begin position="1"/>
        <end position="15"/>
    </location>
</feature>
<accession>D5ZST7</accession>
<dbReference type="GO" id="GO:0004106">
    <property type="term" value="F:chorismate mutase activity"/>
    <property type="evidence" value="ECO:0007669"/>
    <property type="project" value="InterPro"/>
</dbReference>
<dbReference type="InterPro" id="IPR002701">
    <property type="entry name" value="CM_II_prokaryot"/>
</dbReference>
<feature type="region of interest" description="Disordered" evidence="1">
    <location>
        <begin position="1"/>
        <end position="91"/>
    </location>
</feature>
<evidence type="ECO:0000256" key="1">
    <source>
        <dbReference type="SAM" id="MobiDB-lite"/>
    </source>
</evidence>
<gene>
    <name evidence="3" type="ORF">SSFG_00065</name>
</gene>